<evidence type="ECO:0000256" key="1">
    <source>
        <dbReference type="SAM" id="SignalP"/>
    </source>
</evidence>
<name>A0A8J2W1N1_9NEOP</name>
<dbReference type="EMBL" id="CAKASE010000050">
    <property type="protein sequence ID" value="CAG9563965.1"/>
    <property type="molecule type" value="Genomic_DNA"/>
</dbReference>
<comment type="caution">
    <text evidence="2">The sequence shown here is derived from an EMBL/GenBank/DDBJ whole genome shotgun (WGS) entry which is preliminary data.</text>
</comment>
<feature type="chain" id="PRO_5035256457" evidence="1">
    <location>
        <begin position="16"/>
        <end position="186"/>
    </location>
</feature>
<dbReference type="Gene3D" id="1.10.2080.10">
    <property type="entry name" value="Insect odorant-binding protein A10/Ejaculatory bulb-specific protein 3"/>
    <property type="match status" value="1"/>
</dbReference>
<dbReference type="InterPro" id="IPR005055">
    <property type="entry name" value="A10/PebIII"/>
</dbReference>
<reference evidence="2" key="1">
    <citation type="submission" date="2021-09" db="EMBL/GenBank/DDBJ databases">
        <authorList>
            <person name="Martin H S."/>
        </authorList>
    </citation>
    <scope>NUCLEOTIDE SEQUENCE</scope>
</reference>
<dbReference type="Pfam" id="PF03392">
    <property type="entry name" value="OS-D"/>
    <property type="match status" value="1"/>
</dbReference>
<dbReference type="Proteomes" id="UP000789524">
    <property type="component" value="Unassembled WGS sequence"/>
</dbReference>
<proteinExistence type="predicted"/>
<dbReference type="OrthoDB" id="7182126at2759"/>
<evidence type="ECO:0000313" key="2">
    <source>
        <dbReference type="EMBL" id="CAG9563965.1"/>
    </source>
</evidence>
<evidence type="ECO:0000313" key="3">
    <source>
        <dbReference type="Proteomes" id="UP000789524"/>
    </source>
</evidence>
<dbReference type="AlphaFoldDB" id="A0A8J2W1N1"/>
<keyword evidence="1" id="KW-0732">Signal</keyword>
<protein>
    <submittedName>
        <fullName evidence="2">(African queen) hypothetical protein</fullName>
    </submittedName>
</protein>
<dbReference type="InterPro" id="IPR036682">
    <property type="entry name" value="OS_D_A10/PebIII_sf"/>
</dbReference>
<accession>A0A8J2W1N1</accession>
<dbReference type="PANTHER" id="PTHR11257">
    <property type="entry name" value="CHEMOSENSORY PROTEIN-RELATED"/>
    <property type="match status" value="1"/>
</dbReference>
<keyword evidence="3" id="KW-1185">Reference proteome</keyword>
<organism evidence="2 3">
    <name type="scientific">Danaus chrysippus</name>
    <name type="common">African queen</name>
    <dbReference type="NCBI Taxonomy" id="151541"/>
    <lineage>
        <taxon>Eukaryota</taxon>
        <taxon>Metazoa</taxon>
        <taxon>Ecdysozoa</taxon>
        <taxon>Arthropoda</taxon>
        <taxon>Hexapoda</taxon>
        <taxon>Insecta</taxon>
        <taxon>Pterygota</taxon>
        <taxon>Neoptera</taxon>
        <taxon>Endopterygota</taxon>
        <taxon>Lepidoptera</taxon>
        <taxon>Glossata</taxon>
        <taxon>Ditrysia</taxon>
        <taxon>Papilionoidea</taxon>
        <taxon>Nymphalidae</taxon>
        <taxon>Danainae</taxon>
        <taxon>Danaini</taxon>
        <taxon>Danaina</taxon>
        <taxon>Danaus</taxon>
        <taxon>Anosia</taxon>
    </lineage>
</organism>
<sequence length="186" mass="21507">MKSVMILALFAFVAADTDYYVLDKIDLSKMENNIEELKILMDCILDKGACSDLYNSYKGVKSKNKMKLLILLALVSFVAAEEQLYSLQKIDLSNVGENIGEFKKFMDCLLDNGPCSEVYESYRVRVNESLQSSCGKCTPELKRFAVEFFDVLKKYLPQEYDDFLKKYDPENKYFDVFMAEVLKYKV</sequence>
<dbReference type="SUPFAM" id="SSF100910">
    <property type="entry name" value="Chemosensory protein Csp2"/>
    <property type="match status" value="1"/>
</dbReference>
<gene>
    <name evidence="2" type="ORF">DCHRY22_LOCUS5029</name>
</gene>
<feature type="signal peptide" evidence="1">
    <location>
        <begin position="1"/>
        <end position="15"/>
    </location>
</feature>